<protein>
    <submittedName>
        <fullName evidence="3">Nitrogen permease regulator 2-like protein isoform X1</fullName>
    </submittedName>
</protein>
<proteinExistence type="inferred from homology"/>
<name>A0ABM1ECX6_PRICU</name>
<dbReference type="PANTHER" id="PTHR12991:SF10">
    <property type="entry name" value="GATOR COMPLEX PROTEIN NPRL2"/>
    <property type="match status" value="1"/>
</dbReference>
<evidence type="ECO:0000313" key="2">
    <source>
        <dbReference type="Proteomes" id="UP000695022"/>
    </source>
</evidence>
<reference evidence="3" key="1">
    <citation type="submission" date="2025-08" db="UniProtKB">
        <authorList>
            <consortium name="RefSeq"/>
        </authorList>
    </citation>
    <scope>IDENTIFICATION</scope>
</reference>
<gene>
    <name evidence="3" type="primary">LOC106811044</name>
</gene>
<evidence type="ECO:0000313" key="3">
    <source>
        <dbReference type="RefSeq" id="XP_014670047.1"/>
    </source>
</evidence>
<sequence>MAAPKESKIECLLFSEFHPTAGPKIMYQACLYAYVRYVLDFPENYIDKELFDAIHIYIITKPQLQGRLIMSNAFGKKIMGCPVCIDHPKYARNALIFNLCFVFDGLANSRPYEKPVRKLSRYLVSLERESGFLSNEESKQTLPRIMAQILTDLNEQGSCAVEVNQVTTIYLKTLLVINNPGEVHMYDVPIFTVQCDSFHSHQWDLTTQQILPYIDGMRHVARISVESDVAISLVKSCLQNMLYYGIIKLLPIFQYSNVYTVTSKINRLAQDRDLQNECNKYVAKPGQLGFPCFRDIFMLFCSLGPGTPVKDWCARHNPQQLKVDERRLIQFGVLHGLLRRIHKYPVLLTNEPGSQNLRLLSRWLNGQHHYDEICCRTGLSYSVLDEMIEDDPTIVVCWK</sequence>
<keyword evidence="2" id="KW-1185">Reference proteome</keyword>
<organism evidence="2 3">
    <name type="scientific">Priapulus caudatus</name>
    <name type="common">Priapulid worm</name>
    <dbReference type="NCBI Taxonomy" id="37621"/>
    <lineage>
        <taxon>Eukaryota</taxon>
        <taxon>Metazoa</taxon>
        <taxon>Ecdysozoa</taxon>
        <taxon>Scalidophora</taxon>
        <taxon>Priapulida</taxon>
        <taxon>Priapulimorpha</taxon>
        <taxon>Priapulimorphida</taxon>
        <taxon>Priapulidae</taxon>
        <taxon>Priapulus</taxon>
    </lineage>
</organism>
<dbReference type="InterPro" id="IPR009348">
    <property type="entry name" value="NPR2-like"/>
</dbReference>
<dbReference type="RefSeq" id="XP_014670047.1">
    <property type="nucleotide sequence ID" value="XM_014814561.1"/>
</dbReference>
<dbReference type="GeneID" id="106811044"/>
<evidence type="ECO:0000256" key="1">
    <source>
        <dbReference type="ARBA" id="ARBA00008433"/>
    </source>
</evidence>
<comment type="similarity">
    <text evidence="1">Belongs to the NPR2 family.</text>
</comment>
<accession>A0ABM1ECX6</accession>
<dbReference type="Proteomes" id="UP000695022">
    <property type="component" value="Unplaced"/>
</dbReference>
<dbReference type="Pfam" id="PF06218">
    <property type="entry name" value="NPR2"/>
    <property type="match status" value="2"/>
</dbReference>
<dbReference type="PANTHER" id="PTHR12991">
    <property type="entry name" value="NITROGEN PERMEASE REGULATOR 2/TUMOR SUPPRESSOR CANDIDATE 4"/>
    <property type="match status" value="1"/>
</dbReference>